<keyword evidence="6 8" id="KW-0472">Membrane</keyword>
<sequence>MVRKHGWQLPAHKFQVIAITVFCLLAVAYYAFFAPFVGGRVWEFILLGLYSPVALIVFVLYVRCTAINPADPGIMSKFERGGGGDIGHHDLPSKDIARRFNAQRVEPVPPRKSCYNPLAILCGVFVYEDCRKKEEIDEQQGDREEALFCTLCNAEVRKFSKHCRSCDKCVDCFDHHCRWLNNCVGRKNYITFILLMAASLLWLIIEAAVGIAVIVRVFVNKREMETEIVNRLGNGFSRAPFATVVGLCTAVSMLALFPLGELFFFHMLLIKKGITTYEYVVAMRAMSEVPPGASVDEEMPNVLYSPSGSATTGFSGGSSLGLSYKGAWCTPPRVFVDYQDEVIPHLDPGMVPSTVDPDATESAERGNKIPKRPVKLSAWKLAKLNSNEATRAAARARASSSVLRPIENRHAQDDELSSSGTMSVVSSVSADANAAAMRNNDPRLPLSRNSFAPSHGSKDEYETETHSMSSFSSPSHYHTAGNRFAAGASSNAPRPPLNPGMIHSTFDEKIMQKGNKADPVLHPAPAPAASLLRDVRRTSVVWDQEAGRYVSPIPSSHTQNPRSKLMYTGDSIFFGGPLVNIPNRDGLRNEGDSGREGQDRMTLALPREARFRRDTTSNQLPVFAPVGTRKYRAGDILKVTGFHTKAAQFSFVERRNVELSIDTDKTSEECLMKAVTQAKLNHLQGLLLTEYTSYADTSSVPAHYVLFWELKPPHDNESPPKLDENMLEDCCSELEVCLDYVYRR</sequence>
<keyword evidence="5 8" id="KW-1133">Transmembrane helix</keyword>
<organism evidence="12 13">
    <name type="scientific">Brassica napus</name>
    <name type="common">Rape</name>
    <dbReference type="NCBI Taxonomy" id="3708"/>
    <lineage>
        <taxon>Eukaryota</taxon>
        <taxon>Viridiplantae</taxon>
        <taxon>Streptophyta</taxon>
        <taxon>Embryophyta</taxon>
        <taxon>Tracheophyta</taxon>
        <taxon>Spermatophyta</taxon>
        <taxon>Magnoliopsida</taxon>
        <taxon>eudicotyledons</taxon>
        <taxon>Gunneridae</taxon>
        <taxon>Pentapetalae</taxon>
        <taxon>rosids</taxon>
        <taxon>malvids</taxon>
        <taxon>Brassicales</taxon>
        <taxon>Brassicaceae</taxon>
        <taxon>Brassiceae</taxon>
        <taxon>Brassica</taxon>
    </lineage>
</organism>
<comment type="catalytic activity">
    <reaction evidence="8">
        <text>L-cysteinyl-[protein] + hexadecanoyl-CoA = S-hexadecanoyl-L-cysteinyl-[protein] + CoA</text>
        <dbReference type="Rhea" id="RHEA:36683"/>
        <dbReference type="Rhea" id="RHEA-COMP:10131"/>
        <dbReference type="Rhea" id="RHEA-COMP:11032"/>
        <dbReference type="ChEBI" id="CHEBI:29950"/>
        <dbReference type="ChEBI" id="CHEBI:57287"/>
        <dbReference type="ChEBI" id="CHEBI:57379"/>
        <dbReference type="ChEBI" id="CHEBI:74151"/>
        <dbReference type="EC" id="2.3.1.225"/>
    </reaction>
</comment>
<evidence type="ECO:0000256" key="3">
    <source>
        <dbReference type="ARBA" id="ARBA00022679"/>
    </source>
</evidence>
<feature type="transmembrane region" description="Helical" evidence="8">
    <location>
        <begin position="12"/>
        <end position="32"/>
    </location>
</feature>
<comment type="subcellular location">
    <subcellularLocation>
        <location evidence="1">Endomembrane system</location>
        <topology evidence="1">Multi-pass membrane protein</topology>
    </subcellularLocation>
</comment>
<dbReference type="PANTHER" id="PTHR22883">
    <property type="entry name" value="ZINC FINGER DHHC DOMAIN CONTAINING PROTEIN"/>
    <property type="match status" value="1"/>
</dbReference>
<keyword evidence="3 8" id="KW-0808">Transferase</keyword>
<comment type="domain">
    <text evidence="8">The DHHC domain is required for palmitoyltransferase activity.</text>
</comment>
<comment type="similarity">
    <text evidence="2 8">Belongs to the DHHC palmitoyltransferase family.</text>
</comment>
<dbReference type="GO" id="GO:0005794">
    <property type="term" value="C:Golgi apparatus"/>
    <property type="evidence" value="ECO:0000318"/>
    <property type="project" value="GO_Central"/>
</dbReference>
<feature type="transmembrane region" description="Helical" evidence="8">
    <location>
        <begin position="239"/>
        <end position="265"/>
    </location>
</feature>
<evidence type="ECO:0000313" key="13">
    <source>
        <dbReference type="Proteomes" id="UP000028999"/>
    </source>
</evidence>
<feature type="domain" description="Palmitoyltransferase DHHC" evidence="10">
    <location>
        <begin position="144"/>
        <end position="280"/>
    </location>
</feature>
<evidence type="ECO:0000256" key="9">
    <source>
        <dbReference type="SAM" id="MobiDB-lite"/>
    </source>
</evidence>
<feature type="region of interest" description="Disordered" evidence="9">
    <location>
        <begin position="347"/>
        <end position="371"/>
    </location>
</feature>
<evidence type="ECO:0000256" key="1">
    <source>
        <dbReference type="ARBA" id="ARBA00004127"/>
    </source>
</evidence>
<feature type="region of interest" description="Disordered" evidence="9">
    <location>
        <begin position="437"/>
        <end position="476"/>
    </location>
</feature>
<feature type="transmembrane region" description="Helical" evidence="8">
    <location>
        <begin position="189"/>
        <end position="219"/>
    </location>
</feature>
<dbReference type="Pfam" id="PF01529">
    <property type="entry name" value="DHHC"/>
    <property type="match status" value="1"/>
</dbReference>
<dbReference type="OMA" id="DQAGMVP"/>
<feature type="domain" description="GH3 C-terminal" evidence="11">
    <location>
        <begin position="671"/>
        <end position="744"/>
    </location>
</feature>
<dbReference type="STRING" id="3708.A0A078GC66"/>
<dbReference type="Proteomes" id="UP000028999">
    <property type="component" value="Unassembled WGS sequence"/>
</dbReference>
<name>A0A078GC66_BRANA</name>
<dbReference type="GO" id="GO:0006612">
    <property type="term" value="P:protein targeting to membrane"/>
    <property type="evidence" value="ECO:0000318"/>
    <property type="project" value="GO_Central"/>
</dbReference>
<evidence type="ECO:0000256" key="6">
    <source>
        <dbReference type="ARBA" id="ARBA00023136"/>
    </source>
</evidence>
<gene>
    <name evidence="12" type="primary">BnaA01g18770D</name>
    <name evidence="12" type="ORF">GSBRNA2T00021326001</name>
</gene>
<evidence type="ECO:0000259" key="11">
    <source>
        <dbReference type="Pfam" id="PF23572"/>
    </source>
</evidence>
<dbReference type="EC" id="2.3.1.225" evidence="8"/>
<dbReference type="AlphaFoldDB" id="A0A078GC66"/>
<dbReference type="EMBL" id="LK032137">
    <property type="protein sequence ID" value="CDY22939.1"/>
    <property type="molecule type" value="Genomic_DNA"/>
</dbReference>
<proteinExistence type="inferred from homology"/>
<feature type="region of interest" description="Disordered" evidence="9">
    <location>
        <begin position="396"/>
        <end position="422"/>
    </location>
</feature>
<dbReference type="InterPro" id="IPR001594">
    <property type="entry name" value="Palmitoyltrfase_DHHC"/>
</dbReference>
<keyword evidence="7 8" id="KW-0012">Acyltransferase</keyword>
<dbReference type="PANTHER" id="PTHR22883:SF203">
    <property type="entry name" value="PALMITOYLTRANSFERASE"/>
    <property type="match status" value="1"/>
</dbReference>
<evidence type="ECO:0000259" key="10">
    <source>
        <dbReference type="Pfam" id="PF01529"/>
    </source>
</evidence>
<dbReference type="Gramene" id="CDY22939">
    <property type="protein sequence ID" value="CDY22939"/>
    <property type="gene ID" value="GSBRNA2T00021326001"/>
</dbReference>
<evidence type="ECO:0000256" key="7">
    <source>
        <dbReference type="ARBA" id="ARBA00023315"/>
    </source>
</evidence>
<reference evidence="12 13" key="1">
    <citation type="journal article" date="2014" name="Science">
        <title>Plant genetics. Early allopolyploid evolution in the post-Neolithic Brassica napus oilseed genome.</title>
        <authorList>
            <person name="Chalhoub B."/>
            <person name="Denoeud F."/>
            <person name="Liu S."/>
            <person name="Parkin I.A."/>
            <person name="Tang H."/>
            <person name="Wang X."/>
            <person name="Chiquet J."/>
            <person name="Belcram H."/>
            <person name="Tong C."/>
            <person name="Samans B."/>
            <person name="Correa M."/>
            <person name="Da Silva C."/>
            <person name="Just J."/>
            <person name="Falentin C."/>
            <person name="Koh C.S."/>
            <person name="Le Clainche I."/>
            <person name="Bernard M."/>
            <person name="Bento P."/>
            <person name="Noel B."/>
            <person name="Labadie K."/>
            <person name="Alberti A."/>
            <person name="Charles M."/>
            <person name="Arnaud D."/>
            <person name="Guo H."/>
            <person name="Daviaud C."/>
            <person name="Alamery S."/>
            <person name="Jabbari K."/>
            <person name="Zhao M."/>
            <person name="Edger P.P."/>
            <person name="Chelaifa H."/>
            <person name="Tack D."/>
            <person name="Lassalle G."/>
            <person name="Mestiri I."/>
            <person name="Schnel N."/>
            <person name="Le Paslier M.C."/>
            <person name="Fan G."/>
            <person name="Renault V."/>
            <person name="Bayer P.E."/>
            <person name="Golicz A.A."/>
            <person name="Manoli S."/>
            <person name="Lee T.H."/>
            <person name="Thi V.H."/>
            <person name="Chalabi S."/>
            <person name="Hu Q."/>
            <person name="Fan C."/>
            <person name="Tollenaere R."/>
            <person name="Lu Y."/>
            <person name="Battail C."/>
            <person name="Shen J."/>
            <person name="Sidebottom C.H."/>
            <person name="Wang X."/>
            <person name="Canaguier A."/>
            <person name="Chauveau A."/>
            <person name="Berard A."/>
            <person name="Deniot G."/>
            <person name="Guan M."/>
            <person name="Liu Z."/>
            <person name="Sun F."/>
            <person name="Lim Y.P."/>
            <person name="Lyons E."/>
            <person name="Town C.D."/>
            <person name="Bancroft I."/>
            <person name="Wang X."/>
            <person name="Meng J."/>
            <person name="Ma J."/>
            <person name="Pires J.C."/>
            <person name="King G.J."/>
            <person name="Brunel D."/>
            <person name="Delourme R."/>
            <person name="Renard M."/>
            <person name="Aury J.M."/>
            <person name="Adams K.L."/>
            <person name="Batley J."/>
            <person name="Snowdon R.J."/>
            <person name="Tost J."/>
            <person name="Edwards D."/>
            <person name="Zhou Y."/>
            <person name="Hua W."/>
            <person name="Sharpe A.G."/>
            <person name="Paterson A.H."/>
            <person name="Guan C."/>
            <person name="Wincker P."/>
        </authorList>
    </citation>
    <scope>NUCLEOTIDE SEQUENCE [LARGE SCALE GENOMIC DNA]</scope>
    <source>
        <strain evidence="13">cv. Darmor-bzh</strain>
    </source>
</reference>
<dbReference type="PaxDb" id="3708-A0A078GC66"/>
<evidence type="ECO:0000256" key="4">
    <source>
        <dbReference type="ARBA" id="ARBA00022692"/>
    </source>
</evidence>
<keyword evidence="13" id="KW-1185">Reference proteome</keyword>
<feature type="transmembrane region" description="Helical" evidence="8">
    <location>
        <begin position="44"/>
        <end position="62"/>
    </location>
</feature>
<protein>
    <recommendedName>
        <fullName evidence="8">S-acyltransferase</fullName>
        <ecNumber evidence="8">2.3.1.225</ecNumber>
    </recommendedName>
    <alternativeName>
        <fullName evidence="8">Palmitoyltransferase</fullName>
    </alternativeName>
</protein>
<accession>A0A078GC66</accession>
<keyword evidence="4 8" id="KW-0812">Transmembrane</keyword>
<evidence type="ECO:0000313" key="12">
    <source>
        <dbReference type="EMBL" id="CDY22939.1"/>
    </source>
</evidence>
<evidence type="ECO:0000256" key="5">
    <source>
        <dbReference type="ARBA" id="ARBA00022989"/>
    </source>
</evidence>
<dbReference type="GO" id="GO:0005783">
    <property type="term" value="C:endoplasmic reticulum"/>
    <property type="evidence" value="ECO:0000318"/>
    <property type="project" value="GO_Central"/>
</dbReference>
<evidence type="ECO:0000256" key="8">
    <source>
        <dbReference type="RuleBase" id="RU079119"/>
    </source>
</evidence>
<dbReference type="PROSITE" id="PS50216">
    <property type="entry name" value="DHHC"/>
    <property type="match status" value="1"/>
</dbReference>
<evidence type="ECO:0000256" key="2">
    <source>
        <dbReference type="ARBA" id="ARBA00008574"/>
    </source>
</evidence>
<dbReference type="InterPro" id="IPR039859">
    <property type="entry name" value="PFA4/ZDH16/20/ERF2-like"/>
</dbReference>
<dbReference type="Pfam" id="PF23572">
    <property type="entry name" value="GH3_C"/>
    <property type="match status" value="1"/>
</dbReference>
<feature type="compositionally biased region" description="Basic and acidic residues" evidence="9">
    <location>
        <begin position="456"/>
        <end position="465"/>
    </location>
</feature>
<dbReference type="GO" id="GO:0019706">
    <property type="term" value="F:protein-cysteine S-palmitoyltransferase activity"/>
    <property type="evidence" value="ECO:0000318"/>
    <property type="project" value="GO_Central"/>
</dbReference>
<dbReference type="InterPro" id="IPR055378">
    <property type="entry name" value="GH3_C"/>
</dbReference>